<name>A0A6H1ZRH6_9ZZZZ</name>
<keyword evidence="2" id="KW-0255">Endonuclease</keyword>
<dbReference type="InterPro" id="IPR006517">
    <property type="entry name" value="Phage_terminase_lsu-like_C"/>
</dbReference>
<dbReference type="InterPro" id="IPR027417">
    <property type="entry name" value="P-loop_NTPase"/>
</dbReference>
<feature type="domain" description="DOD-type homing endonuclease" evidence="1">
    <location>
        <begin position="411"/>
        <end position="542"/>
    </location>
</feature>
<dbReference type="GO" id="GO:0004519">
    <property type="term" value="F:endonuclease activity"/>
    <property type="evidence" value="ECO:0007669"/>
    <property type="project" value="UniProtKB-KW"/>
</dbReference>
<keyword evidence="2" id="KW-0378">Hydrolase</keyword>
<dbReference type="Gene3D" id="3.40.50.300">
    <property type="entry name" value="P-loop containing nucleotide triphosphate hydrolases"/>
    <property type="match status" value="1"/>
</dbReference>
<dbReference type="AlphaFoldDB" id="A0A6H1ZRH6"/>
<keyword evidence="2" id="KW-0540">Nuclease</keyword>
<gene>
    <name evidence="2" type="ORF">TM448A01809_0006</name>
</gene>
<proteinExistence type="predicted"/>
<dbReference type="PROSITE" id="PS50819">
    <property type="entry name" value="INTEIN_ENDONUCLEASE"/>
    <property type="match status" value="1"/>
</dbReference>
<sequence>MGMKTGRKFNSSEEVIKERELLSKKYEDGLPDYLHDYFDEQEMKHLRDEVIKKKYSFPIEERREFVERRNEEFWEENDTELVKSPRTVRDDFLPVYEEPLRAEERVAQEEDLSQEEVNALIQACGDNMYAFAVRYFPHYLKQPSSSLHKYLYKTLAREISKKKKVGCKYAIAAPRANAKSSIVSNILPLWCVCYNKKRFIVILSNTVSQAEDFLADIKRELELNTKLAKDFPHIVGKGPIWRAGEIITSNSVKILALGTGSRVRGRRFGVYRPDLVICHKKGTKILYNNKWINVEDHPTAIEKYSDGIKFNVWGLPFSETVTKDHKYYVKRLHKINNVLTEYYTGFEEADNLTLKDYIGYEIDYSVVEPQPVDFYEPIIENRDEFGRITRSSSNFIKKIPNEFFDKDMWWLIGLWWGGGYSSGKHLLNISFANKDINLFNRFSNILGRYGKKFSINKREGYFQAIFCWSWLARWLKSWRIGNSKKKPPMWVEKLPIQYQKELIRGYIDADGWIDYSNNEVRLTSIYLEGLLSVRRILSRIGIPSTIRKGSEPRKGYIDGRLINSQQKYDLRFRKNANLLGIDIKKSCRYNYVRTFIEDGYLWSKIRSTKEIEEEIFVPIKTENSTYTTYFGLSHNCDDLEDSEMVRSQASRDFIRNQWFNKDVMFAGGEEGSPTDFFIIGTVLGKDALLSALLDSSKYPEWRSRRFKAVLEFSTSPLWDDWAELYRNRFDLERQETARKFFEDHREEMLEDTKVLWPDGDPYYNLMIDKLKDLSGFLTEKMNESVDLSKVYVTREILHWENFYTNLEVKDAIERAFNNKLIFGAIDPSLGKKSRKGDYSAIVTLARDPKSGYIFVLDINLKRRSVDDQIHAILAFHEKFKYKLFAVETNAFQYVVAESLRKKSRELGIYVPVEEINNYQDKKMRFESIVPFLKDGTIVFDSEKNRTNQMYNLGIEQICTFTGEQDSDDDSPDCLEMAFRIAQKPKFKLLTNQNR</sequence>
<reference evidence="2" key="1">
    <citation type="submission" date="2020-03" db="EMBL/GenBank/DDBJ databases">
        <title>The deep terrestrial virosphere.</title>
        <authorList>
            <person name="Holmfeldt K."/>
            <person name="Nilsson E."/>
            <person name="Simone D."/>
            <person name="Lopez-Fernandez M."/>
            <person name="Wu X."/>
            <person name="de Brujin I."/>
            <person name="Lundin D."/>
            <person name="Andersson A."/>
            <person name="Bertilsson S."/>
            <person name="Dopson M."/>
        </authorList>
    </citation>
    <scope>NUCLEOTIDE SEQUENCE</scope>
    <source>
        <strain evidence="2">TM448A01809</strain>
    </source>
</reference>
<dbReference type="InterPro" id="IPR027434">
    <property type="entry name" value="Homing_endonucl"/>
</dbReference>
<dbReference type="EMBL" id="MT144201">
    <property type="protein sequence ID" value="QJA50533.1"/>
    <property type="molecule type" value="Genomic_DNA"/>
</dbReference>
<dbReference type="SUPFAM" id="SSF55608">
    <property type="entry name" value="Homing endonucleases"/>
    <property type="match status" value="2"/>
</dbReference>
<evidence type="ECO:0000313" key="2">
    <source>
        <dbReference type="EMBL" id="QJA50533.1"/>
    </source>
</evidence>
<organism evidence="2">
    <name type="scientific">viral metagenome</name>
    <dbReference type="NCBI Taxonomy" id="1070528"/>
    <lineage>
        <taxon>unclassified sequences</taxon>
        <taxon>metagenomes</taxon>
        <taxon>organismal metagenomes</taxon>
    </lineage>
</organism>
<protein>
    <submittedName>
        <fullName evidence="2">Putative homing endonuclease</fullName>
    </submittedName>
</protein>
<dbReference type="NCBIfam" id="TIGR01630">
    <property type="entry name" value="psiM2_ORF9"/>
    <property type="match status" value="1"/>
</dbReference>
<dbReference type="Gene3D" id="3.10.28.10">
    <property type="entry name" value="Homing endonucleases"/>
    <property type="match status" value="1"/>
</dbReference>
<accession>A0A6H1ZRH6</accession>
<dbReference type="InterPro" id="IPR004860">
    <property type="entry name" value="LAGLIDADG_dom"/>
</dbReference>
<dbReference type="Gene3D" id="3.30.420.240">
    <property type="match status" value="1"/>
</dbReference>
<evidence type="ECO:0000259" key="1">
    <source>
        <dbReference type="PROSITE" id="PS50819"/>
    </source>
</evidence>
<dbReference type="Pfam" id="PF14528">
    <property type="entry name" value="LAGLIDADG_3"/>
    <property type="match status" value="1"/>
</dbReference>
<dbReference type="InterPro" id="IPR004042">
    <property type="entry name" value="Intein_endonuc_central"/>
</dbReference>